<sequence length="305" mass="33711">MIKTFLLSLTAVCFCTLETSGQEFIPLWHGGNSQYNKCVSTKDSMNNEIIYKVRTPGIYVFRPSAFTRNGSAVLIIPGGGYAHQAYRLSGFEIAKWFNTIGITAFVLKYRLPMAGESASSYNIPLEDAQRAMKIIRGNHATYNIDKDKIGTWGCSAGGHLAACLSTMDDICETTGDSLDTIATRPNFTMLISPVISMETYTHKSSRENLLGSICNDSIRTMFSCENRVQETTPPAFIVHAADDRTVSCLNSILYFKALKEHNVGNSSLHIYPKGGHGINLTNNPDMTSTWTMLAIKWLRSIGFSQ</sequence>
<dbReference type="EMBL" id="SRZC01000008">
    <property type="protein sequence ID" value="TGX82633.1"/>
    <property type="molecule type" value="Genomic_DNA"/>
</dbReference>
<reference evidence="1" key="1">
    <citation type="submission" date="2019-04" db="EMBL/GenBank/DDBJ databases">
        <title>Microbes associate with the intestines of laboratory mice.</title>
        <authorList>
            <person name="Navarre W."/>
            <person name="Wong E."/>
            <person name="Huang K."/>
            <person name="Tropini C."/>
            <person name="Ng K."/>
            <person name="Yu B."/>
        </authorList>
    </citation>
    <scope>NUCLEOTIDE SEQUENCE</scope>
    <source>
        <strain evidence="1">NM73_A23</strain>
    </source>
</reference>
<evidence type="ECO:0000313" key="1">
    <source>
        <dbReference type="EMBL" id="TGX82633.1"/>
    </source>
</evidence>
<keyword evidence="2" id="KW-1185">Reference proteome</keyword>
<keyword evidence="1" id="KW-0378">Hydrolase</keyword>
<proteinExistence type="predicted"/>
<accession>A0AC61QR15</accession>
<organism evidence="1 2">
    <name type="scientific">Palleniella muris</name>
    <dbReference type="NCBI Taxonomy" id="3038145"/>
    <lineage>
        <taxon>Bacteria</taxon>
        <taxon>Pseudomonadati</taxon>
        <taxon>Bacteroidota</taxon>
        <taxon>Bacteroidia</taxon>
        <taxon>Bacteroidales</taxon>
        <taxon>Prevotellaceae</taxon>
        <taxon>Palleniella</taxon>
    </lineage>
</organism>
<comment type="caution">
    <text evidence="1">The sequence shown here is derived from an EMBL/GenBank/DDBJ whole genome shotgun (WGS) entry which is preliminary data.</text>
</comment>
<gene>
    <name evidence="1" type="ORF">E5358_06200</name>
</gene>
<evidence type="ECO:0000313" key="2">
    <source>
        <dbReference type="Proteomes" id="UP000308886"/>
    </source>
</evidence>
<dbReference type="Proteomes" id="UP000308886">
    <property type="component" value="Unassembled WGS sequence"/>
</dbReference>
<name>A0AC61QR15_9BACT</name>
<protein>
    <submittedName>
        <fullName evidence="1">Alpha/beta hydrolase</fullName>
    </submittedName>
</protein>